<dbReference type="PANTHER" id="PTHR43464">
    <property type="entry name" value="METHYLTRANSFERASE"/>
    <property type="match status" value="1"/>
</dbReference>
<reference evidence="2 5" key="2">
    <citation type="submission" date="2020-07" db="EMBL/GenBank/DDBJ databases">
        <title>Sequencing the genomes of 1000 actinobacteria strains.</title>
        <authorList>
            <person name="Klenk H.-P."/>
        </authorList>
    </citation>
    <scope>NUCLEOTIDE SEQUENCE [LARGE SCALE GENOMIC DNA]</scope>
    <source>
        <strain evidence="2 5">DSM 45117</strain>
    </source>
</reference>
<dbReference type="EMBL" id="JACBZA010000001">
    <property type="protein sequence ID" value="NYH84284.1"/>
    <property type="molecule type" value="Genomic_DNA"/>
</dbReference>
<dbReference type="PANTHER" id="PTHR43464:SF82">
    <property type="entry name" value="METHYLTRANSFERASE DOMAIN-CONTAINING PROTEIN"/>
    <property type="match status" value="1"/>
</dbReference>
<reference evidence="3 4" key="1">
    <citation type="submission" date="2016-10" db="EMBL/GenBank/DDBJ databases">
        <authorList>
            <person name="de Groot N.N."/>
        </authorList>
    </citation>
    <scope>NUCLEOTIDE SEQUENCE [LARGE SCALE GENOMIC DNA]</scope>
    <source>
        <strain evidence="3 4">CPCC 202808</strain>
    </source>
</reference>
<dbReference type="CDD" id="cd02440">
    <property type="entry name" value="AdoMet_MTases"/>
    <property type="match status" value="1"/>
</dbReference>
<proteinExistence type="predicted"/>
<dbReference type="AlphaFoldDB" id="A0A1I3AZK0"/>
<dbReference type="Gene3D" id="3.40.50.150">
    <property type="entry name" value="Vaccinia Virus protein VP39"/>
    <property type="match status" value="1"/>
</dbReference>
<evidence type="ECO:0000313" key="5">
    <source>
        <dbReference type="Proteomes" id="UP000533017"/>
    </source>
</evidence>
<evidence type="ECO:0000313" key="4">
    <source>
        <dbReference type="Proteomes" id="UP000199052"/>
    </source>
</evidence>
<gene>
    <name evidence="2" type="ORF">FHR37_003135</name>
    <name evidence="3" type="ORF">SAMN05421678_12143</name>
</gene>
<dbReference type="GO" id="GO:0008168">
    <property type="term" value="F:methyltransferase activity"/>
    <property type="evidence" value="ECO:0007669"/>
    <property type="project" value="UniProtKB-KW"/>
</dbReference>
<name>A0A1I3AZK0_9ACTN</name>
<evidence type="ECO:0000259" key="1">
    <source>
        <dbReference type="Pfam" id="PF13649"/>
    </source>
</evidence>
<dbReference type="SUPFAM" id="SSF53335">
    <property type="entry name" value="S-adenosyl-L-methionine-dependent methyltransferases"/>
    <property type="match status" value="1"/>
</dbReference>
<evidence type="ECO:0000313" key="3">
    <source>
        <dbReference type="EMBL" id="SFH55216.1"/>
    </source>
</evidence>
<protein>
    <submittedName>
        <fullName evidence="3">Methyltransferase domain-containing protein</fullName>
    </submittedName>
    <submittedName>
        <fullName evidence="2">SAM-dependent methyltransferase</fullName>
    </submittedName>
</protein>
<sequence length="253" mass="27605">MDRILGYTRSNQRSWDEIAPARPAQPAAFFLDGGSTLDNFEPGLLPDVAGKRMLHLACANGNDSISWAFRGASVTGIDISHVGIENANALAQQTGANARFVVADLYELPADLRDFDVIYASWGVVCWLPDLDRWAATVMERLSPGGTFLLCEHHPVWEVLGVRAGGVEVTVDYFGRGNPTQQTYDQAKRPAGSTPDTKFDAFVWPVSDVVMSLMRAGLHIEEFFEAPVAQMYEGLGDTATRVPAVYVVRAVKG</sequence>
<feature type="domain" description="Methyltransferase" evidence="1">
    <location>
        <begin position="54"/>
        <end position="146"/>
    </location>
</feature>
<accession>A0A1I3AZK0</accession>
<dbReference type="InterPro" id="IPR041698">
    <property type="entry name" value="Methyltransf_25"/>
</dbReference>
<keyword evidence="5" id="KW-1185">Reference proteome</keyword>
<evidence type="ECO:0000313" key="2">
    <source>
        <dbReference type="EMBL" id="NYH84284.1"/>
    </source>
</evidence>
<organism evidence="3 4">
    <name type="scientific">Actinopolymorpha cephalotaxi</name>
    <dbReference type="NCBI Taxonomy" id="504797"/>
    <lineage>
        <taxon>Bacteria</taxon>
        <taxon>Bacillati</taxon>
        <taxon>Actinomycetota</taxon>
        <taxon>Actinomycetes</taxon>
        <taxon>Propionibacteriales</taxon>
        <taxon>Actinopolymorphaceae</taxon>
        <taxon>Actinopolymorpha</taxon>
    </lineage>
</organism>
<dbReference type="Pfam" id="PF13649">
    <property type="entry name" value="Methyltransf_25"/>
    <property type="match status" value="1"/>
</dbReference>
<dbReference type="InterPro" id="IPR029063">
    <property type="entry name" value="SAM-dependent_MTases_sf"/>
</dbReference>
<dbReference type="EMBL" id="FOOI01000021">
    <property type="protein sequence ID" value="SFH55216.1"/>
    <property type="molecule type" value="Genomic_DNA"/>
</dbReference>
<dbReference type="Proteomes" id="UP000533017">
    <property type="component" value="Unassembled WGS sequence"/>
</dbReference>
<dbReference type="OrthoDB" id="8385759at2"/>
<keyword evidence="3" id="KW-0489">Methyltransferase</keyword>
<dbReference type="STRING" id="504797.SAMN05421678_12143"/>
<keyword evidence="3" id="KW-0808">Transferase</keyword>
<dbReference type="GO" id="GO:0032259">
    <property type="term" value="P:methylation"/>
    <property type="evidence" value="ECO:0007669"/>
    <property type="project" value="UniProtKB-KW"/>
</dbReference>
<dbReference type="Proteomes" id="UP000199052">
    <property type="component" value="Unassembled WGS sequence"/>
</dbReference>
<dbReference type="RefSeq" id="WP_092889207.1">
    <property type="nucleotide sequence ID" value="NZ_FOOI01000021.1"/>
</dbReference>